<dbReference type="RefSeq" id="WP_394392721.1">
    <property type="nucleotide sequence ID" value="NZ_JBIENY010000030.1"/>
</dbReference>
<organism evidence="1 2">
    <name type="scientific">Streptomyces rochei</name>
    <name type="common">Streptomyces parvullus</name>
    <dbReference type="NCBI Taxonomy" id="1928"/>
    <lineage>
        <taxon>Bacteria</taxon>
        <taxon>Bacillati</taxon>
        <taxon>Actinomycetota</taxon>
        <taxon>Actinomycetes</taxon>
        <taxon>Kitasatosporales</taxon>
        <taxon>Streptomycetaceae</taxon>
        <taxon>Streptomyces</taxon>
        <taxon>Streptomyces rochei group</taxon>
    </lineage>
</organism>
<gene>
    <name evidence="1" type="ORF">ACGU38_02075</name>
</gene>
<accession>A0ABW7DU87</accession>
<protein>
    <submittedName>
        <fullName evidence="1">RNA polymerase sigma factor</fullName>
    </submittedName>
</protein>
<evidence type="ECO:0000313" key="2">
    <source>
        <dbReference type="Proteomes" id="UP001605990"/>
    </source>
</evidence>
<evidence type="ECO:0000313" key="1">
    <source>
        <dbReference type="EMBL" id="MFG6294149.1"/>
    </source>
</evidence>
<sequence>MDILRRDDFQGPRYDKAAAGWWSYAWRIMVKWTRTGEVFHRSRKAGRPVPAGMITTTWGKDDRYQVATDSVIGGMELFREHGLIQGKWTPQGGASLTTYLVGATVRSFRPAYMTWFRGQQTGQAELDISPSAGMADEPQRDIPDQRAIDPYYAAATYDELARILPHITDPQVREGLGWRALGYTQAEAAERIGLTEKALERRLSRTRAKIVMITCLGVPELGEGGAR</sequence>
<name>A0ABW7DU87_STRRO</name>
<dbReference type="Proteomes" id="UP001605990">
    <property type="component" value="Unassembled WGS sequence"/>
</dbReference>
<dbReference type="EMBL" id="JBIENY010000030">
    <property type="protein sequence ID" value="MFG6294149.1"/>
    <property type="molecule type" value="Genomic_DNA"/>
</dbReference>
<reference evidence="1 2" key="1">
    <citation type="submission" date="2024-10" db="EMBL/GenBank/DDBJ databases">
        <title>Draft genome assembly of a novel steroid transforming actinomycete isolated from African clawed frog Xenopus laevis.</title>
        <authorList>
            <person name="Bragin E."/>
            <person name="Kollerov V."/>
            <person name="Donova M.V."/>
        </authorList>
    </citation>
    <scope>NUCLEOTIDE SEQUENCE [LARGE SCALE GENOMIC DNA]</scope>
    <source>
        <strain evidence="1 2">MTOC-St3</strain>
    </source>
</reference>
<comment type="caution">
    <text evidence="1">The sequence shown here is derived from an EMBL/GenBank/DDBJ whole genome shotgun (WGS) entry which is preliminary data.</text>
</comment>
<proteinExistence type="predicted"/>
<keyword evidence="2" id="KW-1185">Reference proteome</keyword>